<dbReference type="EMBL" id="KN714714">
    <property type="protein sequence ID" value="KUI58478.1"/>
    <property type="molecule type" value="Genomic_DNA"/>
</dbReference>
<dbReference type="UniPathway" id="UPA00696"/>
<dbReference type="PROSITE" id="PS00775">
    <property type="entry name" value="GLYCOSYL_HYDROL_F3"/>
    <property type="match status" value="1"/>
</dbReference>
<dbReference type="Pfam" id="PF01915">
    <property type="entry name" value="Glyco_hydro_3_C"/>
    <property type="match status" value="1"/>
</dbReference>
<dbReference type="Pfam" id="PF00933">
    <property type="entry name" value="Glyco_hydro_3"/>
    <property type="match status" value="1"/>
</dbReference>
<keyword evidence="11 13" id="KW-0326">Glycosidase</keyword>
<dbReference type="InterPro" id="IPR036962">
    <property type="entry name" value="Glyco_hydro_3_N_sf"/>
</dbReference>
<dbReference type="FunFam" id="3.20.20.300:FF:000002">
    <property type="entry name" value="Probable beta-glucosidase"/>
    <property type="match status" value="1"/>
</dbReference>
<dbReference type="PANTHER" id="PTHR42715:SF5">
    <property type="entry name" value="BETA-GLUCOSIDASE M-RELATED"/>
    <property type="match status" value="1"/>
</dbReference>
<dbReference type="GO" id="GO:0008422">
    <property type="term" value="F:beta-glucosidase activity"/>
    <property type="evidence" value="ECO:0007669"/>
    <property type="project" value="UniProtKB-EC"/>
</dbReference>
<keyword evidence="12 13" id="KW-0624">Polysaccharide degradation</keyword>
<dbReference type="InterPro" id="IPR013783">
    <property type="entry name" value="Ig-like_fold"/>
</dbReference>
<dbReference type="GO" id="GO:0030245">
    <property type="term" value="P:cellulose catabolic process"/>
    <property type="evidence" value="ECO:0007669"/>
    <property type="project" value="UniProtKB-UniPathway"/>
</dbReference>
<evidence type="ECO:0000313" key="17">
    <source>
        <dbReference type="Proteomes" id="UP000078576"/>
    </source>
</evidence>
<evidence type="ECO:0000256" key="9">
    <source>
        <dbReference type="ARBA" id="ARBA00023180"/>
    </source>
</evidence>
<proteinExistence type="inferred from homology"/>
<dbReference type="InterPro" id="IPR036881">
    <property type="entry name" value="Glyco_hydro_3_C_sf"/>
</dbReference>
<dbReference type="Proteomes" id="UP000078576">
    <property type="component" value="Unassembled WGS sequence"/>
</dbReference>
<evidence type="ECO:0000256" key="5">
    <source>
        <dbReference type="ARBA" id="ARBA00022525"/>
    </source>
</evidence>
<organism evidence="16 17">
    <name type="scientific">Cytospora mali</name>
    <name type="common">Apple Valsa canker fungus</name>
    <name type="synonym">Valsa mali</name>
    <dbReference type="NCBI Taxonomy" id="578113"/>
    <lineage>
        <taxon>Eukaryota</taxon>
        <taxon>Fungi</taxon>
        <taxon>Dikarya</taxon>
        <taxon>Ascomycota</taxon>
        <taxon>Pezizomycotina</taxon>
        <taxon>Sordariomycetes</taxon>
        <taxon>Sordariomycetidae</taxon>
        <taxon>Diaporthales</taxon>
        <taxon>Cytosporaceae</taxon>
        <taxon>Cytospora</taxon>
    </lineage>
</organism>
<evidence type="ECO:0000256" key="2">
    <source>
        <dbReference type="ARBA" id="ARBA00004613"/>
    </source>
</evidence>
<dbReference type="InterPro" id="IPR001764">
    <property type="entry name" value="Glyco_hydro_3_N"/>
</dbReference>
<keyword evidence="10 13" id="KW-0119">Carbohydrate metabolism</keyword>
<name>A0A194V3J5_CYTMA</name>
<comment type="similarity">
    <text evidence="4 13">Belongs to the glycosyl hydrolase 3 family.</text>
</comment>
<keyword evidence="14" id="KW-0472">Membrane</keyword>
<evidence type="ECO:0000256" key="7">
    <source>
        <dbReference type="ARBA" id="ARBA00022801"/>
    </source>
</evidence>
<comment type="pathway">
    <text evidence="3 13">Glycan metabolism; cellulose degradation.</text>
</comment>
<evidence type="ECO:0000259" key="15">
    <source>
        <dbReference type="SMART" id="SM01217"/>
    </source>
</evidence>
<dbReference type="SUPFAM" id="SSF52279">
    <property type="entry name" value="Beta-D-glucan exohydrolase, C-terminal domain"/>
    <property type="match status" value="1"/>
</dbReference>
<accession>A0A194V3J5</accession>
<dbReference type="STRING" id="694573.A0A194V3J5"/>
<dbReference type="GO" id="GO:0005576">
    <property type="term" value="C:extracellular region"/>
    <property type="evidence" value="ECO:0007669"/>
    <property type="project" value="UniProtKB-SubCell"/>
</dbReference>
<evidence type="ECO:0000313" key="16">
    <source>
        <dbReference type="EMBL" id="KUI58478.1"/>
    </source>
</evidence>
<evidence type="ECO:0000256" key="4">
    <source>
        <dbReference type="ARBA" id="ARBA00005336"/>
    </source>
</evidence>
<dbReference type="InterPro" id="IPR026891">
    <property type="entry name" value="Fn3-like"/>
</dbReference>
<dbReference type="Gene3D" id="3.40.50.1700">
    <property type="entry name" value="Glycoside hydrolase family 3 C-terminal domain"/>
    <property type="match status" value="1"/>
</dbReference>
<keyword evidence="14" id="KW-1133">Transmembrane helix</keyword>
<evidence type="ECO:0000256" key="10">
    <source>
        <dbReference type="ARBA" id="ARBA00023277"/>
    </source>
</evidence>
<keyword evidence="7 13" id="KW-0378">Hydrolase</keyword>
<feature type="transmembrane region" description="Helical" evidence="14">
    <location>
        <begin position="48"/>
        <end position="69"/>
    </location>
</feature>
<keyword evidence="5" id="KW-0964">Secreted</keyword>
<evidence type="ECO:0000256" key="3">
    <source>
        <dbReference type="ARBA" id="ARBA00004987"/>
    </source>
</evidence>
<dbReference type="InterPro" id="IPR019800">
    <property type="entry name" value="Glyco_hydro_3_AS"/>
</dbReference>
<evidence type="ECO:0000256" key="1">
    <source>
        <dbReference type="ARBA" id="ARBA00000448"/>
    </source>
</evidence>
<keyword evidence="9" id="KW-0325">Glycoprotein</keyword>
<sequence length="858" mass="91723">MPYPTSYQPVVVDSAAKTTITDTKSAGRRGLWTRITDRLPFLRHKRGIAIVVIAILVIIGGGLAGLAALHNRSSKSGDSSDDGSGGGGENNPDAITSDAYFYGDSPAVYPSPNITGVGSWTESLTRAQAMVSNMSLDEKISLTAGSSGSTGCVGYLNPIERLGFPGMCFQDAGQGVRAADFVSSWPAGIHMGASWNRNLSLSRGLGMGGEFRTKGANVFLGPVVSPLGRTVTSGRNWEGISPDPYLSGVLASETIQGVQGAGVITSTKHFIGNEQESHRMPHEKAEAVSSNIDDQTMHELYLWPFQDAVRAGSANFMCSYQRINNSYGCANSYTLNGLLKTELGFQGFVVSDWGAQYTGMATALAGLDVAMPNAGDFWGPHLKHAVNNGSIAEARLDDMITRLIASWYQLGQDQGFPSPGVGIPQDLTAPHTIIDARNSSYKSTLLEGAVEGHVLVKNTNGVLPLRKPKLLSVFGYSAAQPGQYNVEPPGGSAWTFGAEPADPLTVTEGFAGNLTYPYPQIAPNGTLFCGGGSGANSAALGSSPMDALQQQAYDDNTALLWDFWSDKPNVNGASDACLVFGNAWANEGTDRPGVHDDHTDGLIKHVASSCNNTIVIFHNTGVRLVDQFVDNENVTGLIFAHLPGQESGRALLSLLYGQSNSWGKLPYTVAHNESDYGDLLMPAKAEGEFELFPQANFTEGIFIDYRHFDANDITPRYEFGFGLSYTTFAYSNIVINQNSTSDTSDYPTGPIVVGGQSDLWDVLATVTADVQNTGGVNGTEVAQLYLQMPGTDRPRVLRGFEKPFLNAGQTVSVAFDLTRRDLSVWDTTAQKWLLQRGDYTAFVGSSSRALPLNGTFSF</sequence>
<keyword evidence="14" id="KW-0812">Transmembrane</keyword>
<dbReference type="PANTHER" id="PTHR42715">
    <property type="entry name" value="BETA-GLUCOSIDASE"/>
    <property type="match status" value="1"/>
</dbReference>
<dbReference type="Gene3D" id="2.60.40.10">
    <property type="entry name" value="Immunoglobulins"/>
    <property type="match status" value="1"/>
</dbReference>
<evidence type="ECO:0000256" key="6">
    <source>
        <dbReference type="ARBA" id="ARBA00022729"/>
    </source>
</evidence>
<evidence type="ECO:0000256" key="8">
    <source>
        <dbReference type="ARBA" id="ARBA00023001"/>
    </source>
</evidence>
<protein>
    <recommendedName>
        <fullName evidence="13">beta-glucosidase</fullName>
        <ecNumber evidence="13">3.2.1.21</ecNumber>
    </recommendedName>
</protein>
<dbReference type="SMART" id="SM01217">
    <property type="entry name" value="Fn3_like"/>
    <property type="match status" value="1"/>
</dbReference>
<dbReference type="EC" id="3.2.1.21" evidence="13"/>
<feature type="domain" description="Fibronectin type III-like" evidence="15">
    <location>
        <begin position="780"/>
        <end position="847"/>
    </location>
</feature>
<evidence type="ECO:0000256" key="14">
    <source>
        <dbReference type="SAM" id="Phobius"/>
    </source>
</evidence>
<evidence type="ECO:0000256" key="12">
    <source>
        <dbReference type="ARBA" id="ARBA00023326"/>
    </source>
</evidence>
<comment type="catalytic activity">
    <reaction evidence="1 13">
        <text>Hydrolysis of terminal, non-reducing beta-D-glucosyl residues with release of beta-D-glucose.</text>
        <dbReference type="EC" id="3.2.1.21"/>
    </reaction>
</comment>
<dbReference type="OrthoDB" id="416222at2759"/>
<dbReference type="Gene3D" id="3.20.20.300">
    <property type="entry name" value="Glycoside hydrolase, family 3, N-terminal domain"/>
    <property type="match status" value="1"/>
</dbReference>
<dbReference type="SUPFAM" id="SSF51445">
    <property type="entry name" value="(Trans)glycosidases"/>
    <property type="match status" value="1"/>
</dbReference>
<dbReference type="AlphaFoldDB" id="A0A194V3J5"/>
<dbReference type="PRINTS" id="PR00133">
    <property type="entry name" value="GLHYDRLASE3"/>
</dbReference>
<dbReference type="InterPro" id="IPR050288">
    <property type="entry name" value="Cellulose_deg_GH3"/>
</dbReference>
<comment type="subcellular location">
    <subcellularLocation>
        <location evidence="2">Secreted</location>
    </subcellularLocation>
</comment>
<gene>
    <name evidence="16" type="ORF">VP1G_05782</name>
</gene>
<dbReference type="InterPro" id="IPR002772">
    <property type="entry name" value="Glyco_hydro_3_C"/>
</dbReference>
<evidence type="ECO:0000256" key="11">
    <source>
        <dbReference type="ARBA" id="ARBA00023295"/>
    </source>
</evidence>
<keyword evidence="6" id="KW-0732">Signal</keyword>
<reference evidence="17" key="1">
    <citation type="submission" date="2014-12" db="EMBL/GenBank/DDBJ databases">
        <title>Genome Sequence of Valsa Canker Pathogens Uncovers a Specific Adaption of Colonization on Woody Bark.</title>
        <authorList>
            <person name="Yin Z."/>
            <person name="Liu H."/>
            <person name="Gao X."/>
            <person name="Li Z."/>
            <person name="Song N."/>
            <person name="Ke X."/>
            <person name="Dai Q."/>
            <person name="Wu Y."/>
            <person name="Sun Y."/>
            <person name="Xu J.-R."/>
            <person name="Kang Z.K."/>
            <person name="Wang L."/>
            <person name="Huang L."/>
        </authorList>
    </citation>
    <scope>NUCLEOTIDE SEQUENCE [LARGE SCALE GENOMIC DNA]</scope>
    <source>
        <strain evidence="17">SXYL134</strain>
    </source>
</reference>
<keyword evidence="17" id="KW-1185">Reference proteome</keyword>
<dbReference type="Pfam" id="PF14310">
    <property type="entry name" value="Fn3-like"/>
    <property type="match status" value="1"/>
</dbReference>
<dbReference type="InterPro" id="IPR017853">
    <property type="entry name" value="GH"/>
</dbReference>
<keyword evidence="8" id="KW-0136">Cellulose degradation</keyword>
<evidence type="ECO:0000256" key="13">
    <source>
        <dbReference type="RuleBase" id="RU361161"/>
    </source>
</evidence>